<keyword evidence="7" id="KW-1185">Reference proteome</keyword>
<dbReference type="EMBL" id="QFYR01000001">
    <property type="protein sequence ID" value="RAK58306.1"/>
    <property type="molecule type" value="Genomic_DNA"/>
</dbReference>
<comment type="caution">
    <text evidence="6">The sequence shown here is derived from an EMBL/GenBank/DDBJ whole genome shotgun (WGS) entry which is preliminary data.</text>
</comment>
<proteinExistence type="inferred from homology"/>
<keyword evidence="4" id="KW-0472">Membrane</keyword>
<keyword evidence="4" id="KW-0812">Transmembrane</keyword>
<evidence type="ECO:0000256" key="4">
    <source>
        <dbReference type="SAM" id="Phobius"/>
    </source>
</evidence>
<dbReference type="OrthoDB" id="9808602at2"/>
<evidence type="ECO:0000313" key="6">
    <source>
        <dbReference type="EMBL" id="RAK58306.1"/>
    </source>
</evidence>
<keyword evidence="4" id="KW-1133">Transmembrane helix</keyword>
<feature type="transmembrane region" description="Helical" evidence="4">
    <location>
        <begin position="78"/>
        <end position="101"/>
    </location>
</feature>
<name>A0A328AX76_9CAUL</name>
<dbReference type="Proteomes" id="UP000249725">
    <property type="component" value="Unassembled WGS sequence"/>
</dbReference>
<reference evidence="7" key="1">
    <citation type="submission" date="2018-05" db="EMBL/GenBank/DDBJ databases">
        <authorList>
            <person name="Li X."/>
        </authorList>
    </citation>
    <scope>NUCLEOTIDE SEQUENCE [LARGE SCALE GENOMIC DNA]</scope>
    <source>
        <strain evidence="7">YIM 73061</strain>
    </source>
</reference>
<dbReference type="PANTHER" id="PTHR30576">
    <property type="entry name" value="COLANIC BIOSYNTHESIS UDP-GLUCOSE LIPID CARRIER TRANSFERASE"/>
    <property type="match status" value="1"/>
</dbReference>
<gene>
    <name evidence="6" type="ORF">DJ018_09635</name>
</gene>
<evidence type="ECO:0000256" key="1">
    <source>
        <dbReference type="ARBA" id="ARBA00006464"/>
    </source>
</evidence>
<evidence type="ECO:0000256" key="2">
    <source>
        <dbReference type="ARBA" id="ARBA00023169"/>
    </source>
</evidence>
<accession>A0A328AX76</accession>
<evidence type="ECO:0000256" key="3">
    <source>
        <dbReference type="SAM" id="MobiDB-lite"/>
    </source>
</evidence>
<dbReference type="Pfam" id="PF02397">
    <property type="entry name" value="Bac_transf"/>
    <property type="match status" value="1"/>
</dbReference>
<dbReference type="GO" id="GO:0016780">
    <property type="term" value="F:phosphotransferase activity, for other substituted phosphate groups"/>
    <property type="evidence" value="ECO:0007669"/>
    <property type="project" value="TreeGrafter"/>
</dbReference>
<organism evidence="6 7">
    <name type="scientific">Phenylobacterium deserti</name>
    <dbReference type="NCBI Taxonomy" id="1914756"/>
    <lineage>
        <taxon>Bacteria</taxon>
        <taxon>Pseudomonadati</taxon>
        <taxon>Pseudomonadota</taxon>
        <taxon>Alphaproteobacteria</taxon>
        <taxon>Caulobacterales</taxon>
        <taxon>Caulobacteraceae</taxon>
        <taxon>Phenylobacterium</taxon>
    </lineage>
</organism>
<dbReference type="InterPro" id="IPR003362">
    <property type="entry name" value="Bact_transf"/>
</dbReference>
<evidence type="ECO:0000259" key="5">
    <source>
        <dbReference type="Pfam" id="PF02397"/>
    </source>
</evidence>
<feature type="region of interest" description="Disordered" evidence="3">
    <location>
        <begin position="1"/>
        <end position="24"/>
    </location>
</feature>
<dbReference type="AlphaFoldDB" id="A0A328AX76"/>
<keyword evidence="2" id="KW-0270">Exopolysaccharide synthesis</keyword>
<dbReference type="RefSeq" id="WP_111514756.1">
    <property type="nucleotide sequence ID" value="NZ_QFYR01000001.1"/>
</dbReference>
<sequence length="263" mass="29001">MKIDVVEPESQQARSRPDTGATELEPRTWRTTSTVSDPLTETVILSAPATATHSLAAQAAESQGSAVGLSLVKRAFDILVSLTALLFVGPLLMLAAAALWVESGRPIFFRQHRTGYKGQTFVILKLRTMRVLEDGEGLTQATRGDARITRVGAFLRKSSIDELPQLINVLKGDMSLVGPRPHALAHDQLYGAALPNYQLRFGARPGLTGLAQIRGLRGEIHVLQDMAHRVEADIEYIKDWSLMRDVRIMLRTVPLLFHDARAY</sequence>
<comment type="similarity">
    <text evidence="1">Belongs to the bacterial sugar transferase family.</text>
</comment>
<dbReference type="PANTHER" id="PTHR30576:SF0">
    <property type="entry name" value="UNDECAPRENYL-PHOSPHATE N-ACETYLGALACTOSAMINYL 1-PHOSPHATE TRANSFERASE-RELATED"/>
    <property type="match status" value="1"/>
</dbReference>
<protein>
    <submittedName>
        <fullName evidence="6">Exopolysaccharide biosynthesis protein</fullName>
    </submittedName>
</protein>
<evidence type="ECO:0000313" key="7">
    <source>
        <dbReference type="Proteomes" id="UP000249725"/>
    </source>
</evidence>
<feature type="domain" description="Bacterial sugar transferase" evidence="5">
    <location>
        <begin position="73"/>
        <end position="257"/>
    </location>
</feature>
<dbReference type="GO" id="GO:0000271">
    <property type="term" value="P:polysaccharide biosynthetic process"/>
    <property type="evidence" value="ECO:0007669"/>
    <property type="project" value="UniProtKB-KW"/>
</dbReference>